<dbReference type="Proteomes" id="UP000219369">
    <property type="component" value="Unassembled WGS sequence"/>
</dbReference>
<sequence>MEKSGRQEQSQRTVASSGKLARFANYATLGPGVPSKMTTGKSRIYEYLAILIDNTVTFTTTVA</sequence>
<evidence type="ECO:0000313" key="2">
    <source>
        <dbReference type="Proteomes" id="UP000219369"/>
    </source>
</evidence>
<dbReference type="EMBL" id="FMJY01000001">
    <property type="protein sequence ID" value="SCO75871.1"/>
    <property type="molecule type" value="Genomic_DNA"/>
</dbReference>
<evidence type="ECO:0000313" key="1">
    <source>
        <dbReference type="EMBL" id="SCO75871.1"/>
    </source>
</evidence>
<name>A0A2H3SID7_FUSOX</name>
<proteinExistence type="predicted"/>
<gene>
    <name evidence="1" type="ORF">FRV6_00083</name>
</gene>
<reference evidence="2" key="1">
    <citation type="submission" date="2016-09" db="EMBL/GenBank/DDBJ databases">
        <authorList>
            <person name="Guldener U."/>
        </authorList>
    </citation>
    <scope>NUCLEOTIDE SEQUENCE [LARGE SCALE GENOMIC DNA]</scope>
    <source>
        <strain evidence="2">V64-1</strain>
    </source>
</reference>
<dbReference type="AlphaFoldDB" id="A0A2H3SID7"/>
<protein>
    <submittedName>
        <fullName evidence="1">Uncharacterized protein</fullName>
    </submittedName>
</protein>
<organism evidence="1 2">
    <name type="scientific">Fusarium oxysporum</name>
    <name type="common">Fusarium vascular wilt</name>
    <dbReference type="NCBI Taxonomy" id="5507"/>
    <lineage>
        <taxon>Eukaryota</taxon>
        <taxon>Fungi</taxon>
        <taxon>Dikarya</taxon>
        <taxon>Ascomycota</taxon>
        <taxon>Pezizomycotina</taxon>
        <taxon>Sordariomycetes</taxon>
        <taxon>Hypocreomycetidae</taxon>
        <taxon>Hypocreales</taxon>
        <taxon>Nectriaceae</taxon>
        <taxon>Fusarium</taxon>
        <taxon>Fusarium oxysporum species complex</taxon>
    </lineage>
</organism>
<accession>A0A2H3SID7</accession>